<dbReference type="AlphaFoldDB" id="A0A1G1VKX8"/>
<sequence>MTQGELIDYWLKAAEDSWETALGLVKLKKYHHALFFCHLALEKILKGLVFKKTDSHALPIHDLVKLAEQAGIFLTEGQRKDLEEITTWNIQARYDTVKRAFYKKSTEKFTDLWTKKVGELFLWFKNQY</sequence>
<dbReference type="Gene3D" id="1.20.120.330">
    <property type="entry name" value="Nucleotidyltransferases domain 2"/>
    <property type="match status" value="1"/>
</dbReference>
<dbReference type="EMBL" id="MHCH01000057">
    <property type="protein sequence ID" value="OGY15897.1"/>
    <property type="molecule type" value="Genomic_DNA"/>
</dbReference>
<evidence type="ECO:0000259" key="1">
    <source>
        <dbReference type="PROSITE" id="PS50910"/>
    </source>
</evidence>
<reference evidence="2 3" key="1">
    <citation type="journal article" date="2016" name="Nat. Commun.">
        <title>Thousands of microbial genomes shed light on interconnected biogeochemical processes in an aquifer system.</title>
        <authorList>
            <person name="Anantharaman K."/>
            <person name="Brown C.T."/>
            <person name="Hug L.A."/>
            <person name="Sharon I."/>
            <person name="Castelle C.J."/>
            <person name="Probst A.J."/>
            <person name="Thomas B.C."/>
            <person name="Singh A."/>
            <person name="Wilkins M.J."/>
            <person name="Karaoz U."/>
            <person name="Brodie E.L."/>
            <person name="Williams K.H."/>
            <person name="Hubbard S.S."/>
            <person name="Banfield J.F."/>
        </authorList>
    </citation>
    <scope>NUCLEOTIDE SEQUENCE [LARGE SCALE GENOMIC DNA]</scope>
</reference>
<dbReference type="STRING" id="1797589.A2784_04340"/>
<feature type="domain" description="HEPN" evidence="1">
    <location>
        <begin position="11"/>
        <end position="116"/>
    </location>
</feature>
<dbReference type="SUPFAM" id="SSF81593">
    <property type="entry name" value="Nucleotidyltransferase substrate binding subunit/domain"/>
    <property type="match status" value="1"/>
</dbReference>
<evidence type="ECO:0000313" key="3">
    <source>
        <dbReference type="Proteomes" id="UP000177324"/>
    </source>
</evidence>
<dbReference type="InterPro" id="IPR007842">
    <property type="entry name" value="HEPN_dom"/>
</dbReference>
<evidence type="ECO:0000313" key="2">
    <source>
        <dbReference type="EMBL" id="OGY15897.1"/>
    </source>
</evidence>
<protein>
    <recommendedName>
        <fullName evidence="1">HEPN domain-containing protein</fullName>
    </recommendedName>
</protein>
<proteinExistence type="predicted"/>
<dbReference type="Proteomes" id="UP000177324">
    <property type="component" value="Unassembled WGS sequence"/>
</dbReference>
<name>A0A1G1VKX8_9BACT</name>
<comment type="caution">
    <text evidence="2">The sequence shown here is derived from an EMBL/GenBank/DDBJ whole genome shotgun (WGS) entry which is preliminary data.</text>
</comment>
<gene>
    <name evidence="2" type="ORF">A2784_04340</name>
</gene>
<accession>A0A1G1VKX8</accession>
<dbReference type="SMART" id="SM00748">
    <property type="entry name" value="HEPN"/>
    <property type="match status" value="1"/>
</dbReference>
<dbReference type="PROSITE" id="PS50910">
    <property type="entry name" value="HEPN"/>
    <property type="match status" value="1"/>
</dbReference>
<dbReference type="Pfam" id="PF05168">
    <property type="entry name" value="HEPN"/>
    <property type="match status" value="1"/>
</dbReference>
<organism evidence="2 3">
    <name type="scientific">Candidatus Chisholmbacteria bacterium RIFCSPHIGHO2_01_FULL_48_12</name>
    <dbReference type="NCBI Taxonomy" id="1797589"/>
    <lineage>
        <taxon>Bacteria</taxon>
        <taxon>Candidatus Chisholmiibacteriota</taxon>
    </lineage>
</organism>